<feature type="transmembrane region" description="Helical" evidence="1">
    <location>
        <begin position="41"/>
        <end position="58"/>
    </location>
</feature>
<evidence type="ECO:0000256" key="1">
    <source>
        <dbReference type="SAM" id="Phobius"/>
    </source>
</evidence>
<keyword evidence="3" id="KW-1185">Reference proteome</keyword>
<organism evidence="2 3">
    <name type="scientific">Aspergillus fumigatiaffinis</name>
    <dbReference type="NCBI Taxonomy" id="340414"/>
    <lineage>
        <taxon>Eukaryota</taxon>
        <taxon>Fungi</taxon>
        <taxon>Dikarya</taxon>
        <taxon>Ascomycota</taxon>
        <taxon>Pezizomycotina</taxon>
        <taxon>Eurotiomycetes</taxon>
        <taxon>Eurotiomycetidae</taxon>
        <taxon>Eurotiales</taxon>
        <taxon>Aspergillaceae</taxon>
        <taxon>Aspergillus</taxon>
        <taxon>Aspergillus subgen. Fumigati</taxon>
    </lineage>
</organism>
<evidence type="ECO:0000313" key="3">
    <source>
        <dbReference type="Proteomes" id="UP000653565"/>
    </source>
</evidence>
<dbReference type="AlphaFoldDB" id="A0A8H4GQ62"/>
<feature type="transmembrane region" description="Helical" evidence="1">
    <location>
        <begin position="157"/>
        <end position="185"/>
    </location>
</feature>
<accession>A0A8H4GQ62</accession>
<keyword evidence="1" id="KW-0472">Membrane</keyword>
<dbReference type="EMBL" id="JAAAPX010000254">
    <property type="protein sequence ID" value="KAF4226301.1"/>
    <property type="molecule type" value="Genomic_DNA"/>
</dbReference>
<name>A0A8H4GQ62_9EURO</name>
<sequence length="203" mass="23422">MTPAKDFYLRKVLNHESLDPRLCCAHTRCRLFKLFHVLGHTMPYLSLTLEALVVLYLGHQNLRTITILATGWIMRPRWVMFAVSLGTRITVVLLLPIFLESVVMAVLRARGPATEVRWLVRGPRRGMDAWSTGEEWRTISDEKKVADDLPLLEHLFVFAWTVVFVIPAVVVWVVTKTVFCAAIALQEADIQRRFEEYYEHPGF</sequence>
<dbReference type="Proteomes" id="UP000653565">
    <property type="component" value="Unassembled WGS sequence"/>
</dbReference>
<feature type="transmembrane region" description="Helical" evidence="1">
    <location>
        <begin position="78"/>
        <end position="99"/>
    </location>
</feature>
<reference evidence="2" key="1">
    <citation type="journal article" date="2020" name="bioRxiv">
        <title>Genomic and phenotypic heterogeneity of clinical isolates of the human pathogens Aspergillus fumigatus, Aspergillus lentulus and Aspergillus fumigatiaffinis.</title>
        <authorList>
            <person name="dos Santos R.A.C."/>
            <person name="Steenwyk J.L."/>
            <person name="Rivero-Menendez O."/>
            <person name="Mead M.E."/>
            <person name="Silva L.P."/>
            <person name="Bastos R.W."/>
            <person name="Alastruey-Izquierdo A."/>
            <person name="Goldman G.H."/>
            <person name="Rokas A."/>
        </authorList>
    </citation>
    <scope>NUCLEOTIDE SEQUENCE</scope>
    <source>
        <strain evidence="2">CNM-CM6805</strain>
    </source>
</reference>
<protein>
    <submittedName>
        <fullName evidence="2">Uncharacterized protein</fullName>
    </submittedName>
</protein>
<comment type="caution">
    <text evidence="2">The sequence shown here is derived from an EMBL/GenBank/DDBJ whole genome shotgun (WGS) entry which is preliminary data.</text>
</comment>
<keyword evidence="1" id="KW-1133">Transmembrane helix</keyword>
<evidence type="ECO:0000313" key="2">
    <source>
        <dbReference type="EMBL" id="KAF4226301.1"/>
    </source>
</evidence>
<keyword evidence="1" id="KW-0812">Transmembrane</keyword>
<gene>
    <name evidence="2" type="ORF">CNMCM6805_004753</name>
</gene>
<reference evidence="2" key="2">
    <citation type="submission" date="2020-04" db="EMBL/GenBank/DDBJ databases">
        <authorList>
            <person name="Santos R.A.C."/>
            <person name="Steenwyk J.L."/>
            <person name="Rivero-Menendez O."/>
            <person name="Mead M.E."/>
            <person name="Silva L.P."/>
            <person name="Bastos R.W."/>
            <person name="Alastruey-Izquierdo A."/>
            <person name="Goldman G.H."/>
            <person name="Rokas A."/>
        </authorList>
    </citation>
    <scope>NUCLEOTIDE SEQUENCE</scope>
    <source>
        <strain evidence="2">CNM-CM6805</strain>
    </source>
</reference>
<proteinExistence type="predicted"/>